<name>A0A2H1FHY4_9ARCH</name>
<reference evidence="2" key="1">
    <citation type="submission" date="2017-03" db="EMBL/GenBank/DDBJ databases">
        <authorList>
            <person name="Herbold C."/>
        </authorList>
    </citation>
    <scope>NUCLEOTIDE SEQUENCE [LARGE SCALE GENOMIC DNA]</scope>
</reference>
<accession>A0A2H1FHY4</accession>
<dbReference type="Proteomes" id="UP000230607">
    <property type="component" value="Chromosome 1"/>
</dbReference>
<dbReference type="RefSeq" id="WP_157928135.1">
    <property type="nucleotide sequence ID" value="NZ_LT841358.1"/>
</dbReference>
<dbReference type="EMBL" id="LT841358">
    <property type="protein sequence ID" value="SMH72344.1"/>
    <property type="molecule type" value="Genomic_DNA"/>
</dbReference>
<dbReference type="AlphaFoldDB" id="A0A2H1FHY4"/>
<keyword evidence="2" id="KW-1185">Reference proteome</keyword>
<protein>
    <submittedName>
        <fullName evidence="1">Uncharacterized protein</fullName>
    </submittedName>
</protein>
<proteinExistence type="predicted"/>
<organism evidence="1 2">
    <name type="scientific">Candidatus Nitrosotalea okcheonensis</name>
    <dbReference type="NCBI Taxonomy" id="1903276"/>
    <lineage>
        <taxon>Archaea</taxon>
        <taxon>Nitrososphaerota</taxon>
        <taxon>Nitrososphaeria</taxon>
        <taxon>Nitrosotaleales</taxon>
        <taxon>Nitrosotaleaceae</taxon>
        <taxon>Nitrosotalea</taxon>
    </lineage>
</organism>
<evidence type="ECO:0000313" key="1">
    <source>
        <dbReference type="EMBL" id="SMH72344.1"/>
    </source>
</evidence>
<gene>
    <name evidence="1" type="ORF">NCS_30184</name>
</gene>
<sequence length="75" mass="8960">MPYDENHEMIIGQYMQKLAKSREHYKKGMAFRLDLDIISKMTGIDFSKSRDSKEYLKEHPKLDSVINAFYKSRTR</sequence>
<evidence type="ECO:0000313" key="2">
    <source>
        <dbReference type="Proteomes" id="UP000230607"/>
    </source>
</evidence>